<feature type="region of interest" description="Disordered" evidence="8">
    <location>
        <begin position="1"/>
        <end position="21"/>
    </location>
</feature>
<evidence type="ECO:0000256" key="7">
    <source>
        <dbReference type="SAM" id="Coils"/>
    </source>
</evidence>
<keyword evidence="3 7" id="KW-0175">Coiled coil</keyword>
<dbReference type="InterPro" id="IPR036961">
    <property type="entry name" value="Kinesin_motor_dom_sf"/>
</dbReference>
<feature type="coiled-coil region" evidence="7">
    <location>
        <begin position="1993"/>
        <end position="2020"/>
    </location>
</feature>
<name>A0A9D4MHX9_DREPO</name>
<feature type="compositionally biased region" description="Acidic residues" evidence="8">
    <location>
        <begin position="248"/>
        <end position="259"/>
    </location>
</feature>
<keyword evidence="6" id="KW-0009">Actin-binding</keyword>
<dbReference type="SUPFAM" id="SSF90257">
    <property type="entry name" value="Myosin rod fragments"/>
    <property type="match status" value="1"/>
</dbReference>
<dbReference type="Pfam" id="PF00063">
    <property type="entry name" value="Myosin_head"/>
    <property type="match status" value="1"/>
</dbReference>
<dbReference type="GO" id="GO:0005737">
    <property type="term" value="C:cytoplasm"/>
    <property type="evidence" value="ECO:0007669"/>
    <property type="project" value="TreeGrafter"/>
</dbReference>
<evidence type="ECO:0000256" key="5">
    <source>
        <dbReference type="ARBA" id="ARBA00023175"/>
    </source>
</evidence>
<dbReference type="FunFam" id="3.40.850.10:FF:000020">
    <property type="entry name" value="unconventional myosin-XVIIIa isoform X1"/>
    <property type="match status" value="1"/>
</dbReference>
<keyword evidence="5 6" id="KW-0505">Motor protein</keyword>
<feature type="compositionally biased region" description="Basic and acidic residues" evidence="8">
    <location>
        <begin position="1733"/>
        <end position="1753"/>
    </location>
</feature>
<feature type="coiled-coil region" evidence="7">
    <location>
        <begin position="1541"/>
        <end position="1638"/>
    </location>
</feature>
<dbReference type="SMART" id="SM00242">
    <property type="entry name" value="MYSc"/>
    <property type="match status" value="1"/>
</dbReference>
<feature type="compositionally biased region" description="Polar residues" evidence="8">
    <location>
        <begin position="395"/>
        <end position="416"/>
    </location>
</feature>
<feature type="non-terminal residue" evidence="10">
    <location>
        <position position="1"/>
    </location>
</feature>
<feature type="compositionally biased region" description="Basic and acidic residues" evidence="8">
    <location>
        <begin position="1802"/>
        <end position="1817"/>
    </location>
</feature>
<evidence type="ECO:0000256" key="2">
    <source>
        <dbReference type="ARBA" id="ARBA00022840"/>
    </source>
</evidence>
<sequence>MAAERSLSSLKSGGSLSQLRGTNRFNNSLFVSSQRQLLEGYKIEGGEVKRNNPDPLVYTRRCGRRQENNNSKESVSVEGDSPRSDVSAQSDVSEEIVQVAHEIVKVTGNIINSDSETVGISSCKSLRGNYNQHIVSDDEKFLEKTVDVTCARKDASKVAVIAKCRTNVAQSYLRSQQISLLNNRPRSTDGSHVRVASPHILQRHPLRNRPSSAGNRSEKPPQIAYDSTSPRDSEDSLKLSLHGLNSSDDSEDIEEEQDEVCSPRKSAAGIKSIKEQFEKANSFEAKSSLLKRPDSDTSLLRSSGSVERKVPVIKQSLTLKTFSNESLSGGIEDSSIKSPLKRTSSGRKLPIPNSKPLRTIKKVESESFLSISKDGSTEYVALDLTKAIVVDGNSAAETNTLDKSMPSTDSEMNTSDRSVKELESGKKSSLRNGEHDQVLQAAKASKPPLEKKNSRSNNPGAVPPSPRGSNPSPRKVIAASPRAGASPRKAGSPRVSSSPRARQPSPRGASSPANRASPRESGARTPRGVSNADKHPSKENFKSPESTDLVKAKRPVTHTQSDSAVTVTNGLTSGELDVKRKRTHSGSSLVSPRPGSPLKAKPLLVSETGLQASKIEEEPLKPTCVGQESCQQMDLSQIISTFVTSSGEDQARSETEVQSEKTWLDAERVWLVHKGGFASASQLKGEGLGLPEGRVKIRLDHGGEVLEVDEDDVEKANPPQLDRAEDLCLLRYLNESSALHTLRQRYGGNLIHSYAGPSLVIINPMQPLQIYSEKVIQMFKGCKQEDMPPHIFASAQIAYREMLNTRQDQSIVLMGRSGSGKSYNAHHILHYLATSAGAVNNILTVDKLNAMTMLLEAFGNSRTILNTSASRFSQMTTLDFDHNGQIVSASVQVLLFEKTRVVRRPEGEPTFHVFYQLLAGVDAKLRAELQLNNLSDPNMFMTPLQKAEDKQRAMTYWAKIYSAMESLSMTEDEISSICSVLAAIYHLGVAGASKGNNNKGQFTRPAGAQRAASLLGISVEELARNIFSPSGSATLSRTASVRNSPADKNAEAHTTAMEALEGFVIGLYSDVFNAIVSLINRSLSSNYRSMASITVVDTPGFQNPATCGRQTGASFEDLCNNYTQEKLQLLFHDLVFTTPQDRYSQENIDCDFEFVTSSPAAMVSLIEKPSQQTLVRTSNPEVREAEKKGLLWILDEEAIFPGATEDSFMDRFFSYHGEQKVKRDSLLRKASSLGNTFILNHFQGTNPVQYNASGWLKVCRENPITKVATQVLQDSKKSNIKDLFNNVKAPVGGLVSGSIVGMEGSNTLRRVGSMRRTFMSGTAGLKKRSMCLQVKFQVDTIIETVRKTKCHFIHCLLPQANSGLCELRSAADMTPERPDDILINVPLVRGQFRGSEILESIRIHRQGFPDHMLFGEFVQKFEGLVPPHVQPTKDMPEKTAVLQIIENLDIDKLNYRIGLSKVFFRAGALNRLESSRDDRVTGRITAFQAYCRGYIARKRLEKRRVQHVAISCIQKNVRKFYQIRDWDWWKLYVKVKPLLNVHRTEEELHEKELELETMKTKLEKIERERSDYKLQMDRLENRVAELTADLAEENTTATQASEMLESESAERMRLEKDLKDLQGRYNALKRNHDKLEMEMSQMRLWQAETQDGEMEEEEVDGGIYKERYERIRKELTFTSKKMQQDHAEELDQEHTAKKAIEKRLHEALEDADDVRRQLTSAKKKSQKLVSEMQDSKLHLEEQMSRNNDLERKQRKFDTELSKATEEVRAEKLLKEKLQRERDTLASDKYSLEKQIERLKSDLESAEGKNDRLQKEISESMTSTGVKDDHDVAALKRAKADLEAKVIDQEEELDDQAGQIQQLEQTKVRLEMNLEKARQQSLKEAEEKDQEMEDLRFSTQKKLKQMESQIEEEYEERKMLLQKNRDLEQRLGEVQGQAVNRDKDAEKRLRRDLRRTKALLKDAEVVLQKQKTGEGSKNQVRQLRNQLEDLEFSSAAAIKAKKTMELELADLQQQLDDVFKSKQE</sequence>
<comment type="caution">
    <text evidence="6">Lacks conserved residue(s) required for the propagation of feature annotation.</text>
</comment>
<accession>A0A9D4MHX9</accession>
<dbReference type="PROSITE" id="PS50096">
    <property type="entry name" value="IQ"/>
    <property type="match status" value="1"/>
</dbReference>
<feature type="compositionally biased region" description="Basic and acidic residues" evidence="8">
    <location>
        <begin position="417"/>
        <end position="437"/>
    </location>
</feature>
<dbReference type="Gene3D" id="3.30.70.1590">
    <property type="match status" value="1"/>
</dbReference>
<dbReference type="InterPro" id="IPR001609">
    <property type="entry name" value="Myosin_head_motor_dom-like"/>
</dbReference>
<dbReference type="Gene3D" id="1.10.10.820">
    <property type="match status" value="1"/>
</dbReference>
<feature type="region of interest" description="Disordered" evidence="8">
    <location>
        <begin position="326"/>
        <end position="357"/>
    </location>
</feature>
<gene>
    <name evidence="10" type="ORF">DPMN_000729</name>
</gene>
<keyword evidence="11" id="KW-1185">Reference proteome</keyword>
<evidence type="ECO:0000256" key="6">
    <source>
        <dbReference type="PROSITE-ProRule" id="PRU00782"/>
    </source>
</evidence>
<dbReference type="InterPro" id="IPR027417">
    <property type="entry name" value="P-loop_NTPase"/>
</dbReference>
<dbReference type="Gene3D" id="1.20.120.720">
    <property type="entry name" value="Myosin VI head, motor domain, U50 subdomain"/>
    <property type="match status" value="1"/>
</dbReference>
<comment type="caution">
    <text evidence="10">The sequence shown here is derived from an EMBL/GenBank/DDBJ whole genome shotgun (WGS) entry which is preliminary data.</text>
</comment>
<dbReference type="GO" id="GO:0051015">
    <property type="term" value="F:actin filament binding"/>
    <property type="evidence" value="ECO:0007669"/>
    <property type="project" value="TreeGrafter"/>
</dbReference>
<feature type="region of interest" description="Disordered" evidence="8">
    <location>
        <begin position="182"/>
        <end position="267"/>
    </location>
</feature>
<dbReference type="GO" id="GO:0016460">
    <property type="term" value="C:myosin II complex"/>
    <property type="evidence" value="ECO:0007669"/>
    <property type="project" value="TreeGrafter"/>
</dbReference>
<dbReference type="PANTHER" id="PTHR45615:SF36">
    <property type="entry name" value="MYOSIN HEAVY CHAIN-LIKE, ISOFORM B-RELATED"/>
    <property type="match status" value="1"/>
</dbReference>
<feature type="compositionally biased region" description="Low complexity" evidence="8">
    <location>
        <begin position="490"/>
        <end position="513"/>
    </location>
</feature>
<feature type="binding site" evidence="6">
    <location>
        <begin position="815"/>
        <end position="822"/>
    </location>
    <ligand>
        <name>ATP</name>
        <dbReference type="ChEBI" id="CHEBI:30616"/>
    </ligand>
</feature>
<dbReference type="GO" id="GO:0005524">
    <property type="term" value="F:ATP binding"/>
    <property type="evidence" value="ECO:0007669"/>
    <property type="project" value="UniProtKB-UniRule"/>
</dbReference>
<evidence type="ECO:0000256" key="8">
    <source>
        <dbReference type="SAM" id="MobiDB-lite"/>
    </source>
</evidence>
<dbReference type="CDD" id="cd01386">
    <property type="entry name" value="MYSc_Myo18"/>
    <property type="match status" value="1"/>
</dbReference>
<dbReference type="EMBL" id="JAIWYP010000001">
    <property type="protein sequence ID" value="KAH3876878.1"/>
    <property type="molecule type" value="Genomic_DNA"/>
</dbReference>
<dbReference type="Pfam" id="PF24556">
    <property type="entry name" value="SH3_Myosin-XVIIIa"/>
    <property type="match status" value="1"/>
</dbReference>
<feature type="compositionally biased region" description="Polar residues" evidence="8">
    <location>
        <begin position="557"/>
        <end position="572"/>
    </location>
</feature>
<dbReference type="Proteomes" id="UP000828390">
    <property type="component" value="Unassembled WGS sequence"/>
</dbReference>
<dbReference type="InterPro" id="IPR057772">
    <property type="entry name" value="SH3_Myo18a"/>
</dbReference>
<feature type="region of interest" description="Disordered" evidence="8">
    <location>
        <begin position="391"/>
        <end position="600"/>
    </location>
</feature>
<evidence type="ECO:0000313" key="10">
    <source>
        <dbReference type="EMBL" id="KAH3876878.1"/>
    </source>
</evidence>
<keyword evidence="1 6" id="KW-0547">Nucleotide-binding</keyword>
<dbReference type="GO" id="GO:0003774">
    <property type="term" value="F:cytoskeletal motor activity"/>
    <property type="evidence" value="ECO:0007669"/>
    <property type="project" value="UniProtKB-UniRule"/>
</dbReference>
<organism evidence="10 11">
    <name type="scientific">Dreissena polymorpha</name>
    <name type="common">Zebra mussel</name>
    <name type="synonym">Mytilus polymorpha</name>
    <dbReference type="NCBI Taxonomy" id="45954"/>
    <lineage>
        <taxon>Eukaryota</taxon>
        <taxon>Metazoa</taxon>
        <taxon>Spiralia</taxon>
        <taxon>Lophotrochozoa</taxon>
        <taxon>Mollusca</taxon>
        <taxon>Bivalvia</taxon>
        <taxon>Autobranchia</taxon>
        <taxon>Heteroconchia</taxon>
        <taxon>Euheterodonta</taxon>
        <taxon>Imparidentia</taxon>
        <taxon>Neoheterodontei</taxon>
        <taxon>Myida</taxon>
        <taxon>Dreissenoidea</taxon>
        <taxon>Dreissenidae</taxon>
        <taxon>Dreissena</taxon>
    </lineage>
</organism>
<dbReference type="InterPro" id="IPR036064">
    <property type="entry name" value="MYSc_Myo18"/>
</dbReference>
<dbReference type="Gene3D" id="4.10.270.10">
    <property type="entry name" value="Myosin, subunit A"/>
    <property type="match status" value="1"/>
</dbReference>
<dbReference type="SUPFAM" id="SSF52540">
    <property type="entry name" value="P-loop containing nucleoside triphosphate hydrolases"/>
    <property type="match status" value="1"/>
</dbReference>
<feature type="region of interest" description="Disordered" evidence="8">
    <location>
        <begin position="1718"/>
        <end position="1753"/>
    </location>
</feature>
<feature type="domain" description="Myosin motor" evidence="9">
    <location>
        <begin position="722"/>
        <end position="1477"/>
    </location>
</feature>
<dbReference type="GO" id="GO:0032982">
    <property type="term" value="C:myosin filament"/>
    <property type="evidence" value="ECO:0007669"/>
    <property type="project" value="TreeGrafter"/>
</dbReference>
<evidence type="ECO:0000256" key="4">
    <source>
        <dbReference type="ARBA" id="ARBA00023123"/>
    </source>
</evidence>
<evidence type="ECO:0000313" key="11">
    <source>
        <dbReference type="Proteomes" id="UP000828390"/>
    </source>
</evidence>
<dbReference type="PRINTS" id="PR00193">
    <property type="entry name" value="MYOSINHEAVY"/>
</dbReference>
<dbReference type="Gene3D" id="3.40.850.10">
    <property type="entry name" value="Kinesin motor domain"/>
    <property type="match status" value="1"/>
</dbReference>
<evidence type="ECO:0000256" key="1">
    <source>
        <dbReference type="ARBA" id="ARBA00022741"/>
    </source>
</evidence>
<feature type="compositionally biased region" description="Basic and acidic residues" evidence="8">
    <location>
        <begin position="532"/>
        <end position="542"/>
    </location>
</feature>
<dbReference type="PANTHER" id="PTHR45615">
    <property type="entry name" value="MYOSIN HEAVY CHAIN, NON-MUSCLE"/>
    <property type="match status" value="1"/>
</dbReference>
<keyword evidence="4 6" id="KW-0518">Myosin</keyword>
<dbReference type="Gene3D" id="1.20.58.530">
    <property type="match status" value="1"/>
</dbReference>
<feature type="region of interest" description="Disordered" evidence="8">
    <location>
        <begin position="46"/>
        <end position="91"/>
    </location>
</feature>
<evidence type="ECO:0000259" key="9">
    <source>
        <dbReference type="PROSITE" id="PS51456"/>
    </source>
</evidence>
<feature type="compositionally biased region" description="Low complexity" evidence="8">
    <location>
        <begin position="1"/>
        <end position="19"/>
    </location>
</feature>
<reference evidence="10" key="2">
    <citation type="submission" date="2020-11" db="EMBL/GenBank/DDBJ databases">
        <authorList>
            <person name="McCartney M.A."/>
            <person name="Auch B."/>
            <person name="Kono T."/>
            <person name="Mallez S."/>
            <person name="Becker A."/>
            <person name="Gohl D.M."/>
            <person name="Silverstein K.A.T."/>
            <person name="Koren S."/>
            <person name="Bechman K.B."/>
            <person name="Herman A."/>
            <person name="Abrahante J.E."/>
            <person name="Garbe J."/>
        </authorList>
    </citation>
    <scope>NUCLEOTIDE SEQUENCE</scope>
    <source>
        <strain evidence="10">Duluth1</strain>
        <tissue evidence="10">Whole animal</tissue>
    </source>
</reference>
<reference evidence="10" key="1">
    <citation type="journal article" date="2019" name="bioRxiv">
        <title>The Genome of the Zebra Mussel, Dreissena polymorpha: A Resource for Invasive Species Research.</title>
        <authorList>
            <person name="McCartney M.A."/>
            <person name="Auch B."/>
            <person name="Kono T."/>
            <person name="Mallez S."/>
            <person name="Zhang Y."/>
            <person name="Obille A."/>
            <person name="Becker A."/>
            <person name="Abrahante J.E."/>
            <person name="Garbe J."/>
            <person name="Badalamenti J.P."/>
            <person name="Herman A."/>
            <person name="Mangelson H."/>
            <person name="Liachko I."/>
            <person name="Sullivan S."/>
            <person name="Sone E.D."/>
            <person name="Koren S."/>
            <person name="Silverstein K.A.T."/>
            <person name="Beckman K.B."/>
            <person name="Gohl D.M."/>
        </authorList>
    </citation>
    <scope>NUCLEOTIDE SEQUENCE</scope>
    <source>
        <strain evidence="10">Duluth1</strain>
        <tissue evidence="10">Whole animal</tissue>
    </source>
</reference>
<proteinExistence type="inferred from homology"/>
<comment type="similarity">
    <text evidence="6">Belongs to the TRAFAC class myosin-kinesin ATPase superfamily. Myosin family.</text>
</comment>
<dbReference type="PROSITE" id="PS51456">
    <property type="entry name" value="MYOSIN_MOTOR"/>
    <property type="match status" value="1"/>
</dbReference>
<protein>
    <recommendedName>
        <fullName evidence="9">Myosin motor domain-containing protein</fullName>
    </recommendedName>
</protein>
<dbReference type="GO" id="GO:0031032">
    <property type="term" value="P:actomyosin structure organization"/>
    <property type="evidence" value="ECO:0007669"/>
    <property type="project" value="TreeGrafter"/>
</dbReference>
<keyword evidence="2 6" id="KW-0067">ATP-binding</keyword>
<dbReference type="Gene3D" id="1.20.5.340">
    <property type="match status" value="1"/>
</dbReference>
<evidence type="ECO:0000256" key="3">
    <source>
        <dbReference type="ARBA" id="ARBA00023054"/>
    </source>
</evidence>
<feature type="region of interest" description="Disordered" evidence="8">
    <location>
        <begin position="1802"/>
        <end position="1827"/>
    </location>
</feature>